<evidence type="ECO:0000256" key="4">
    <source>
        <dbReference type="ARBA" id="ARBA00022614"/>
    </source>
</evidence>
<keyword evidence="8" id="KW-1133">Transmembrane helix</keyword>
<evidence type="ECO:0000313" key="13">
    <source>
        <dbReference type="EMBL" id="CBI25201.3"/>
    </source>
</evidence>
<reference evidence="14" key="1">
    <citation type="journal article" date="2007" name="Nature">
        <title>The grapevine genome sequence suggests ancestral hexaploidization in major angiosperm phyla.</title>
        <authorList>
            <consortium name="The French-Italian Public Consortium for Grapevine Genome Characterization."/>
            <person name="Jaillon O."/>
            <person name="Aury J.-M."/>
            <person name="Noel B."/>
            <person name="Policriti A."/>
            <person name="Clepet C."/>
            <person name="Casagrande A."/>
            <person name="Choisne N."/>
            <person name="Aubourg S."/>
            <person name="Vitulo N."/>
            <person name="Jubin C."/>
            <person name="Vezzi A."/>
            <person name="Legeai F."/>
            <person name="Hugueney P."/>
            <person name="Dasilva C."/>
            <person name="Horner D."/>
            <person name="Mica E."/>
            <person name="Jublot D."/>
            <person name="Poulain J."/>
            <person name="Bruyere C."/>
            <person name="Billault A."/>
            <person name="Segurens B."/>
            <person name="Gouyvenoux M."/>
            <person name="Ugarte E."/>
            <person name="Cattonaro F."/>
            <person name="Anthouard V."/>
            <person name="Vico V."/>
            <person name="Del Fabbro C."/>
            <person name="Alaux M."/>
            <person name="Di Gaspero G."/>
            <person name="Dumas V."/>
            <person name="Felice N."/>
            <person name="Paillard S."/>
            <person name="Juman I."/>
            <person name="Moroldo M."/>
            <person name="Scalabrin S."/>
            <person name="Canaguier A."/>
            <person name="Le Clainche I."/>
            <person name="Malacrida G."/>
            <person name="Durand E."/>
            <person name="Pesole G."/>
            <person name="Laucou V."/>
            <person name="Chatelet P."/>
            <person name="Merdinoglu D."/>
            <person name="Delledonne M."/>
            <person name="Pezzotti M."/>
            <person name="Lecharny A."/>
            <person name="Scarpelli C."/>
            <person name="Artiguenave F."/>
            <person name="Pe M.E."/>
            <person name="Valle G."/>
            <person name="Morgante M."/>
            <person name="Caboche M."/>
            <person name="Adam-Blondon A.-F."/>
            <person name="Weissenbach J."/>
            <person name="Quetier F."/>
            <person name="Wincker P."/>
        </authorList>
    </citation>
    <scope>NUCLEOTIDE SEQUENCE [LARGE SCALE GENOMIC DNA]</scope>
    <source>
        <strain evidence="14">cv. Pinot noir / PN40024</strain>
    </source>
</reference>
<dbReference type="InterPro" id="IPR032675">
    <property type="entry name" value="LRR_dom_sf"/>
</dbReference>
<dbReference type="FunFam" id="3.80.10.10:FF:001646">
    <property type="entry name" value="Putative inactive leucine-rich repeat receptor-like protein kinase"/>
    <property type="match status" value="1"/>
</dbReference>
<accession>D7T3W9</accession>
<comment type="subcellular location">
    <subcellularLocation>
        <location evidence="1">Cell membrane</location>
        <topology evidence="1">Single-pass type I membrane protein</topology>
    </subcellularLocation>
</comment>
<dbReference type="InParanoid" id="D7T3W9"/>
<dbReference type="GO" id="GO:0005886">
    <property type="term" value="C:plasma membrane"/>
    <property type="evidence" value="ECO:0007669"/>
    <property type="project" value="UniProtKB-SubCell"/>
</dbReference>
<dbReference type="InterPro" id="IPR055414">
    <property type="entry name" value="LRR_R13L4/SHOC2-like"/>
</dbReference>
<dbReference type="AlphaFoldDB" id="D7T3W9"/>
<keyword evidence="14" id="KW-1185">Reference proteome</keyword>
<keyword evidence="11" id="KW-0325">Glycoprotein</keyword>
<keyword evidence="3" id="KW-1003">Cell membrane</keyword>
<dbReference type="InterPro" id="IPR001611">
    <property type="entry name" value="Leu-rich_rpt"/>
</dbReference>
<dbReference type="InterPro" id="IPR046956">
    <property type="entry name" value="RLP23-like"/>
</dbReference>
<evidence type="ECO:0000256" key="11">
    <source>
        <dbReference type="ARBA" id="ARBA00023180"/>
    </source>
</evidence>
<keyword evidence="5" id="KW-0812">Transmembrane</keyword>
<dbReference type="FunFam" id="3.80.10.10:FF:001347">
    <property type="entry name" value="LRR receptor-like serine/threonine-protein kinase GSO2"/>
    <property type="match status" value="1"/>
</dbReference>
<dbReference type="PANTHER" id="PTHR48063:SF16">
    <property type="entry name" value="LRR RECEPTOR-LIKE SERINE_THREONINE-PROTEIN KINASE GSO1"/>
    <property type="match status" value="1"/>
</dbReference>
<evidence type="ECO:0000259" key="12">
    <source>
        <dbReference type="Pfam" id="PF23598"/>
    </source>
</evidence>
<organism evidence="13 14">
    <name type="scientific">Vitis vinifera</name>
    <name type="common">Grape</name>
    <dbReference type="NCBI Taxonomy" id="29760"/>
    <lineage>
        <taxon>Eukaryota</taxon>
        <taxon>Viridiplantae</taxon>
        <taxon>Streptophyta</taxon>
        <taxon>Embryophyta</taxon>
        <taxon>Tracheophyta</taxon>
        <taxon>Spermatophyta</taxon>
        <taxon>Magnoliopsida</taxon>
        <taxon>eudicotyledons</taxon>
        <taxon>Gunneridae</taxon>
        <taxon>Pentapetalae</taxon>
        <taxon>rosids</taxon>
        <taxon>Vitales</taxon>
        <taxon>Vitaceae</taxon>
        <taxon>Viteae</taxon>
        <taxon>Vitis</taxon>
    </lineage>
</organism>
<comment type="similarity">
    <text evidence="2">Belongs to the RLP family.</text>
</comment>
<evidence type="ECO:0000256" key="1">
    <source>
        <dbReference type="ARBA" id="ARBA00004251"/>
    </source>
</evidence>
<evidence type="ECO:0000256" key="5">
    <source>
        <dbReference type="ARBA" id="ARBA00022692"/>
    </source>
</evidence>
<dbReference type="SUPFAM" id="SSF52047">
    <property type="entry name" value="RNI-like"/>
    <property type="match status" value="1"/>
</dbReference>
<name>D7T3W9_VITVI</name>
<dbReference type="Pfam" id="PF23598">
    <property type="entry name" value="LRR_14"/>
    <property type="match status" value="1"/>
</dbReference>
<feature type="domain" description="Disease resistance R13L4/SHOC-2-like LRR" evidence="12">
    <location>
        <begin position="141"/>
        <end position="329"/>
    </location>
</feature>
<dbReference type="SUPFAM" id="SSF52058">
    <property type="entry name" value="L domain-like"/>
    <property type="match status" value="1"/>
</dbReference>
<gene>
    <name evidence="13" type="ordered locus">VIT_09s0018g00710</name>
</gene>
<evidence type="ECO:0000256" key="8">
    <source>
        <dbReference type="ARBA" id="ARBA00022989"/>
    </source>
</evidence>
<dbReference type="EMBL" id="FN595513">
    <property type="protein sequence ID" value="CBI25201.3"/>
    <property type="molecule type" value="Genomic_DNA"/>
</dbReference>
<dbReference type="Proteomes" id="UP000009183">
    <property type="component" value="Chromosome 9"/>
</dbReference>
<dbReference type="FunFam" id="3.80.10.10:FF:000383">
    <property type="entry name" value="Leucine-rich repeat receptor protein kinase EMS1"/>
    <property type="match status" value="1"/>
</dbReference>
<evidence type="ECO:0000313" key="14">
    <source>
        <dbReference type="Proteomes" id="UP000009183"/>
    </source>
</evidence>
<dbReference type="OMA" id="NISHICE"/>
<dbReference type="eggNOG" id="KOG0619">
    <property type="taxonomic scope" value="Eukaryota"/>
</dbReference>
<dbReference type="HOGENOM" id="CLU_000288_18_13_1"/>
<evidence type="ECO:0000256" key="6">
    <source>
        <dbReference type="ARBA" id="ARBA00022729"/>
    </source>
</evidence>
<proteinExistence type="inferred from homology"/>
<evidence type="ECO:0000256" key="2">
    <source>
        <dbReference type="ARBA" id="ARBA00009592"/>
    </source>
</evidence>
<evidence type="ECO:0000256" key="10">
    <source>
        <dbReference type="ARBA" id="ARBA00023170"/>
    </source>
</evidence>
<dbReference type="Pfam" id="PF00560">
    <property type="entry name" value="LRR_1"/>
    <property type="match status" value="1"/>
</dbReference>
<keyword evidence="7" id="KW-0677">Repeat</keyword>
<protein>
    <recommendedName>
        <fullName evidence="12">Disease resistance R13L4/SHOC-2-like LRR domain-containing protein</fullName>
    </recommendedName>
</protein>
<evidence type="ECO:0000256" key="3">
    <source>
        <dbReference type="ARBA" id="ARBA00022475"/>
    </source>
</evidence>
<sequence>MDYVNLSSVGSEWVEVINKLPILTELHLDGCSLSGSIPSPSFVNFTSLLVISINSNQFISMFPEWLLNVSSLGSIDISYNQLHGRIPLGLGELPNLQYIDLSGNDNLRGSISQLLRKSWKKIEFLNFGGNELHGPIPSSFGNFCNLKYLDLSINYLNGSLPEIIKGFETCSSKSPLPNLTELYLYENQLMGKLPNWLGELKNLRSLGLSFNKLEGPIPASLWTLQHLESLSIGMNELNGSLPDSIGQLSELQLLDVGSNQLSGSLSEQHFWKLSKLEYLNMDSNSFRLNVSPNWVPPFQVHYLLMGSCHLGPSFPVWLQSQKNLQYLDFSNASISSHIPNWFWNISFNLYYLSFSHNQLQG</sequence>
<keyword evidence="6" id="KW-0732">Signal</keyword>
<keyword evidence="4" id="KW-0433">Leucine-rich repeat</keyword>
<evidence type="ECO:0000256" key="7">
    <source>
        <dbReference type="ARBA" id="ARBA00022737"/>
    </source>
</evidence>
<dbReference type="Pfam" id="PF13855">
    <property type="entry name" value="LRR_8"/>
    <property type="match status" value="1"/>
</dbReference>
<dbReference type="PANTHER" id="PTHR48063">
    <property type="entry name" value="LRR RECEPTOR-LIKE KINASE"/>
    <property type="match status" value="1"/>
</dbReference>
<dbReference type="PaxDb" id="29760-VIT_09s0018g00710.t01"/>
<evidence type="ECO:0000256" key="9">
    <source>
        <dbReference type="ARBA" id="ARBA00023136"/>
    </source>
</evidence>
<dbReference type="STRING" id="29760.D7T3W9"/>
<keyword evidence="9" id="KW-0472">Membrane</keyword>
<keyword evidence="10" id="KW-0675">Receptor</keyword>
<dbReference type="Gene3D" id="3.80.10.10">
    <property type="entry name" value="Ribonuclease Inhibitor"/>
    <property type="match status" value="3"/>
</dbReference>